<accession>A0AAV1UI05</accession>
<gene>
    <name evidence="2" type="ORF">PM001_LOCUS19175</name>
</gene>
<proteinExistence type="predicted"/>
<dbReference type="InterPro" id="IPR041569">
    <property type="entry name" value="AAA_lid_3"/>
</dbReference>
<reference evidence="2" key="1">
    <citation type="submission" date="2024-01" db="EMBL/GenBank/DDBJ databases">
        <authorList>
            <person name="Webb A."/>
        </authorList>
    </citation>
    <scope>NUCLEOTIDE SEQUENCE</scope>
    <source>
        <strain evidence="2">Pm1</strain>
    </source>
</reference>
<evidence type="ECO:0000313" key="3">
    <source>
        <dbReference type="Proteomes" id="UP001162060"/>
    </source>
</evidence>
<name>A0AAV1UI05_9STRA</name>
<dbReference type="EMBL" id="CAKLBY020000197">
    <property type="protein sequence ID" value="CAK7934025.1"/>
    <property type="molecule type" value="Genomic_DNA"/>
</dbReference>
<dbReference type="Proteomes" id="UP001162060">
    <property type="component" value="Unassembled WGS sequence"/>
</dbReference>
<sequence>MLLHRSSQTFTGADIAELCTEAVFRALRESVEAKTVCVQVFEAAWYKRARGAPATADSDSWTMKP</sequence>
<evidence type="ECO:0000259" key="1">
    <source>
        <dbReference type="Pfam" id="PF17862"/>
    </source>
</evidence>
<dbReference type="AlphaFoldDB" id="A0AAV1UI05"/>
<protein>
    <recommendedName>
        <fullName evidence="1">AAA ATPase AAA+ lid domain-containing protein</fullName>
    </recommendedName>
</protein>
<dbReference type="Gene3D" id="1.10.8.60">
    <property type="match status" value="1"/>
</dbReference>
<evidence type="ECO:0000313" key="2">
    <source>
        <dbReference type="EMBL" id="CAK7934025.1"/>
    </source>
</evidence>
<feature type="domain" description="AAA ATPase AAA+ lid" evidence="1">
    <location>
        <begin position="10"/>
        <end position="34"/>
    </location>
</feature>
<dbReference type="Pfam" id="PF17862">
    <property type="entry name" value="AAA_lid_3"/>
    <property type="match status" value="1"/>
</dbReference>
<comment type="caution">
    <text evidence="2">The sequence shown here is derived from an EMBL/GenBank/DDBJ whole genome shotgun (WGS) entry which is preliminary data.</text>
</comment>
<organism evidence="2 3">
    <name type="scientific">Peronospora matthiolae</name>
    <dbReference type="NCBI Taxonomy" id="2874970"/>
    <lineage>
        <taxon>Eukaryota</taxon>
        <taxon>Sar</taxon>
        <taxon>Stramenopiles</taxon>
        <taxon>Oomycota</taxon>
        <taxon>Peronosporomycetes</taxon>
        <taxon>Peronosporales</taxon>
        <taxon>Peronosporaceae</taxon>
        <taxon>Peronospora</taxon>
    </lineage>
</organism>